<dbReference type="PROSITE" id="PS50850">
    <property type="entry name" value="MFS"/>
    <property type="match status" value="1"/>
</dbReference>
<dbReference type="PROSITE" id="PS00217">
    <property type="entry name" value="SUGAR_TRANSPORT_2"/>
    <property type="match status" value="1"/>
</dbReference>
<keyword evidence="4 7" id="KW-1133">Transmembrane helix</keyword>
<reference evidence="9" key="1">
    <citation type="submission" date="2024-02" db="EMBL/GenBank/DDBJ databases">
        <authorList>
            <consortium name="ELIXIR-Norway"/>
            <consortium name="Elixir Norway"/>
        </authorList>
    </citation>
    <scope>NUCLEOTIDE SEQUENCE</scope>
</reference>
<dbReference type="Pfam" id="PF00083">
    <property type="entry name" value="Sugar_tr"/>
    <property type="match status" value="1"/>
</dbReference>
<comment type="similarity">
    <text evidence="2 6">Belongs to the major facilitator superfamily. Sugar transporter (TC 2.A.1.1) family.</text>
</comment>
<keyword evidence="3 7" id="KW-0812">Transmembrane</keyword>
<evidence type="ECO:0000256" key="6">
    <source>
        <dbReference type="RuleBase" id="RU003346"/>
    </source>
</evidence>
<feature type="transmembrane region" description="Helical" evidence="7">
    <location>
        <begin position="21"/>
        <end position="41"/>
    </location>
</feature>
<dbReference type="NCBIfam" id="TIGR00879">
    <property type="entry name" value="SP"/>
    <property type="match status" value="1"/>
</dbReference>
<feature type="transmembrane region" description="Helical" evidence="7">
    <location>
        <begin position="262"/>
        <end position="286"/>
    </location>
</feature>
<keyword evidence="5 7" id="KW-0472">Membrane</keyword>
<evidence type="ECO:0000256" key="2">
    <source>
        <dbReference type="ARBA" id="ARBA00010992"/>
    </source>
</evidence>
<feature type="transmembrane region" description="Helical" evidence="7">
    <location>
        <begin position="184"/>
        <end position="202"/>
    </location>
</feature>
<feature type="transmembrane region" description="Helical" evidence="7">
    <location>
        <begin position="331"/>
        <end position="351"/>
    </location>
</feature>
<accession>A0ABP0UL07</accession>
<evidence type="ECO:0000256" key="5">
    <source>
        <dbReference type="ARBA" id="ARBA00023136"/>
    </source>
</evidence>
<dbReference type="InterPro" id="IPR036259">
    <property type="entry name" value="MFS_trans_sf"/>
</dbReference>
<dbReference type="PANTHER" id="PTHR48022:SF2">
    <property type="entry name" value="PLASTIDIC GLUCOSE TRANSPORTER 4"/>
    <property type="match status" value="1"/>
</dbReference>
<evidence type="ECO:0000313" key="9">
    <source>
        <dbReference type="EMBL" id="CAK9224175.1"/>
    </source>
</evidence>
<feature type="transmembrane region" description="Helical" evidence="7">
    <location>
        <begin position="152"/>
        <end position="172"/>
    </location>
</feature>
<sequence>MARADDDMEESFALKKSVPPSSVLPFVGVACLGALLFGYHLGVVNASLEYIAAELGFPFSLVLQGWVVSSTLAGAAVGSFTGGALADKLGCRRGLQMNALPLFFGTLLSGTSNGVESMVVGRVLAGVGIGISSSVVPLYISEISPKEIRGALGSANQVSINVGILLAIIAGLPLADNPAWWRTMFYLATIPAVLLFVGMVYSPESPRWLYKQGKTAEGEAAERQLWGRLKLEESFIATKATNSSVEEDATWRDLFGKRYRKVVGVGASLFLLQQFSGINAVVYYSTQVFQSADISSGVAASALVAAANVIGAVVASYLMDKQGRKKLLMTSFSGMGASMLVLSLCLSWHALEAFSGILSVLGTITYVVAFSLGAGPVPALLLAEIFASRIRPKAIALSLGVHWVCNFLIGLVFLSVVQYVGVSTVYLGFAAVSAAAVFYVANNVVETKGCSLEEIERELSSAV</sequence>
<evidence type="ECO:0000256" key="1">
    <source>
        <dbReference type="ARBA" id="ARBA00004141"/>
    </source>
</evidence>
<dbReference type="SUPFAM" id="SSF103473">
    <property type="entry name" value="MFS general substrate transporter"/>
    <property type="match status" value="1"/>
</dbReference>
<organism evidence="9 10">
    <name type="scientific">Sphagnum troendelagicum</name>
    <dbReference type="NCBI Taxonomy" id="128251"/>
    <lineage>
        <taxon>Eukaryota</taxon>
        <taxon>Viridiplantae</taxon>
        <taxon>Streptophyta</taxon>
        <taxon>Embryophyta</taxon>
        <taxon>Bryophyta</taxon>
        <taxon>Sphagnophytina</taxon>
        <taxon>Sphagnopsida</taxon>
        <taxon>Sphagnales</taxon>
        <taxon>Sphagnaceae</taxon>
        <taxon>Sphagnum</taxon>
    </lineage>
</organism>
<name>A0ABP0UL07_9BRYO</name>
<dbReference type="Proteomes" id="UP001497512">
    <property type="component" value="Chromosome 4"/>
</dbReference>
<evidence type="ECO:0000256" key="3">
    <source>
        <dbReference type="ARBA" id="ARBA00022692"/>
    </source>
</evidence>
<feature type="transmembrane region" description="Helical" evidence="7">
    <location>
        <begin position="394"/>
        <end position="417"/>
    </location>
</feature>
<comment type="subcellular location">
    <subcellularLocation>
        <location evidence="1">Membrane</location>
        <topology evidence="1">Multi-pass membrane protein</topology>
    </subcellularLocation>
</comment>
<evidence type="ECO:0000256" key="4">
    <source>
        <dbReference type="ARBA" id="ARBA00022989"/>
    </source>
</evidence>
<protein>
    <recommendedName>
        <fullName evidence="8">Major facilitator superfamily (MFS) profile domain-containing protein</fullName>
    </recommendedName>
</protein>
<dbReference type="InterPro" id="IPR050360">
    <property type="entry name" value="MFS_Sugar_Transporters"/>
</dbReference>
<dbReference type="InterPro" id="IPR020846">
    <property type="entry name" value="MFS_dom"/>
</dbReference>
<proteinExistence type="inferred from homology"/>
<evidence type="ECO:0000256" key="7">
    <source>
        <dbReference type="SAM" id="Phobius"/>
    </source>
</evidence>
<feature type="transmembrane region" description="Helical" evidence="7">
    <location>
        <begin position="121"/>
        <end position="140"/>
    </location>
</feature>
<dbReference type="PRINTS" id="PR00171">
    <property type="entry name" value="SUGRTRNSPORT"/>
</dbReference>
<keyword evidence="6" id="KW-0813">Transport</keyword>
<dbReference type="PROSITE" id="PS51257">
    <property type="entry name" value="PROKAR_LIPOPROTEIN"/>
    <property type="match status" value="1"/>
</dbReference>
<evidence type="ECO:0000259" key="8">
    <source>
        <dbReference type="PROSITE" id="PS50850"/>
    </source>
</evidence>
<dbReference type="InterPro" id="IPR003663">
    <property type="entry name" value="Sugar/inositol_transpt"/>
</dbReference>
<gene>
    <name evidence="9" type="ORF">CSSPTR1EN2_LOCUS17200</name>
</gene>
<dbReference type="InterPro" id="IPR005829">
    <property type="entry name" value="Sugar_transporter_CS"/>
</dbReference>
<evidence type="ECO:0000313" key="10">
    <source>
        <dbReference type="Proteomes" id="UP001497512"/>
    </source>
</evidence>
<dbReference type="Gene3D" id="1.20.1250.20">
    <property type="entry name" value="MFS general substrate transporter like domains"/>
    <property type="match status" value="1"/>
</dbReference>
<feature type="transmembrane region" description="Helical" evidence="7">
    <location>
        <begin position="61"/>
        <end position="86"/>
    </location>
</feature>
<feature type="transmembrane region" description="Helical" evidence="7">
    <location>
        <begin position="423"/>
        <end position="441"/>
    </location>
</feature>
<dbReference type="CDD" id="cd17315">
    <property type="entry name" value="MFS_GLUT_like"/>
    <property type="match status" value="1"/>
</dbReference>
<feature type="transmembrane region" description="Helical" evidence="7">
    <location>
        <begin position="357"/>
        <end position="382"/>
    </location>
</feature>
<dbReference type="PANTHER" id="PTHR48022">
    <property type="entry name" value="PLASTIDIC GLUCOSE TRANSPORTER 4"/>
    <property type="match status" value="1"/>
</dbReference>
<keyword evidence="10" id="KW-1185">Reference proteome</keyword>
<feature type="transmembrane region" description="Helical" evidence="7">
    <location>
        <begin position="298"/>
        <end position="319"/>
    </location>
</feature>
<feature type="domain" description="Major facilitator superfamily (MFS) profile" evidence="8">
    <location>
        <begin position="26"/>
        <end position="448"/>
    </location>
</feature>
<dbReference type="EMBL" id="OZ019896">
    <property type="protein sequence ID" value="CAK9224175.1"/>
    <property type="molecule type" value="Genomic_DNA"/>
</dbReference>
<dbReference type="InterPro" id="IPR005828">
    <property type="entry name" value="MFS_sugar_transport-like"/>
</dbReference>